<evidence type="ECO:0000256" key="1">
    <source>
        <dbReference type="ARBA" id="ARBA00022630"/>
    </source>
</evidence>
<dbReference type="Gene3D" id="3.40.50.360">
    <property type="match status" value="1"/>
</dbReference>
<dbReference type="InterPro" id="IPR029039">
    <property type="entry name" value="Flavoprotein-like_sf"/>
</dbReference>
<protein>
    <submittedName>
        <fullName evidence="4">FMN reductase</fullName>
    </submittedName>
</protein>
<dbReference type="InterPro" id="IPR005025">
    <property type="entry name" value="FMN_Rdtase-like_dom"/>
</dbReference>
<dbReference type="SUPFAM" id="SSF52218">
    <property type="entry name" value="Flavoproteins"/>
    <property type="match status" value="1"/>
</dbReference>
<dbReference type="PANTHER" id="PTHR43278:SF4">
    <property type="entry name" value="NAD(P)H-DEPENDENT FMN-CONTAINING OXIDOREDUCTASE YWQN-RELATED"/>
    <property type="match status" value="1"/>
</dbReference>
<name>A0A9R1CVC4_9BACT</name>
<dbReference type="InterPro" id="IPR051796">
    <property type="entry name" value="ISF_SsuE-like"/>
</dbReference>
<dbReference type="AlphaFoldDB" id="A0A9R1CVC4"/>
<comment type="caution">
    <text evidence="4">The sequence shown here is derived from an EMBL/GenBank/DDBJ whole genome shotgun (WGS) entry which is preliminary data.</text>
</comment>
<dbReference type="Proteomes" id="UP000825483">
    <property type="component" value="Unassembled WGS sequence"/>
</dbReference>
<keyword evidence="5" id="KW-1185">Reference proteome</keyword>
<sequence length="208" mass="23024">MKVLLVSASPRRGGNTFTALNEVKKTLESDGIDTELVELGAKPVRGCIACGGCRRDPDKHRCVFDDDICNTISEKAETADAFVFGTPVYYGVPNATAMALIQRLLYSNGGAFQYKPVANVCVCRRGGADVAYQTMNMMFEMCNMPIVTSQYWNIAYGREKGEAASDTEGMQTMRTLAHNMSWMLKKIHGLATTDLPEKEPWSPMNFIR</sequence>
<dbReference type="GeneID" id="72469006"/>
<keyword evidence="2" id="KW-0288">FMN</keyword>
<proteinExistence type="predicted"/>
<organism evidence="4 5">
    <name type="scientific">Prevotella lacticifex</name>
    <dbReference type="NCBI Taxonomy" id="2854755"/>
    <lineage>
        <taxon>Bacteria</taxon>
        <taxon>Pseudomonadati</taxon>
        <taxon>Bacteroidota</taxon>
        <taxon>Bacteroidia</taxon>
        <taxon>Bacteroidales</taxon>
        <taxon>Prevotellaceae</taxon>
        <taxon>Prevotella</taxon>
    </lineage>
</organism>
<keyword evidence="1" id="KW-0285">Flavoprotein</keyword>
<dbReference type="EMBL" id="BPUB01000001">
    <property type="protein sequence ID" value="GJG58101.1"/>
    <property type="molecule type" value="Genomic_DNA"/>
</dbReference>
<evidence type="ECO:0000256" key="2">
    <source>
        <dbReference type="ARBA" id="ARBA00022643"/>
    </source>
</evidence>
<reference evidence="4" key="1">
    <citation type="journal article" date="2022" name="Int. J. Syst. Evol. Microbiol.">
        <title>Prevotella lacticifex sp. nov., isolated from the rumen of cows.</title>
        <authorList>
            <person name="Shinkai T."/>
            <person name="Ikeyama N."/>
            <person name="Kumagai M."/>
            <person name="Ohmori H."/>
            <person name="Sakamoto M."/>
            <person name="Ohkuma M."/>
            <person name="Mitsumori M."/>
        </authorList>
    </citation>
    <scope>NUCLEOTIDE SEQUENCE</scope>
    <source>
        <strain evidence="4">R5076</strain>
    </source>
</reference>
<evidence type="ECO:0000313" key="4">
    <source>
        <dbReference type="EMBL" id="GJG58101.1"/>
    </source>
</evidence>
<dbReference type="Pfam" id="PF03358">
    <property type="entry name" value="FMN_red"/>
    <property type="match status" value="1"/>
</dbReference>
<feature type="domain" description="NADPH-dependent FMN reductase-like" evidence="3">
    <location>
        <begin position="1"/>
        <end position="156"/>
    </location>
</feature>
<evidence type="ECO:0000313" key="5">
    <source>
        <dbReference type="Proteomes" id="UP000825483"/>
    </source>
</evidence>
<dbReference type="RefSeq" id="WP_223927224.1">
    <property type="nucleotide sequence ID" value="NZ_BPTU01000003.1"/>
</dbReference>
<dbReference type="PANTHER" id="PTHR43278">
    <property type="entry name" value="NAD(P)H-DEPENDENT FMN-CONTAINING OXIDOREDUCTASE YWQN-RELATED"/>
    <property type="match status" value="1"/>
</dbReference>
<dbReference type="GO" id="GO:0016491">
    <property type="term" value="F:oxidoreductase activity"/>
    <property type="evidence" value="ECO:0007669"/>
    <property type="project" value="InterPro"/>
</dbReference>
<gene>
    <name evidence="4" type="ORF">PRLR5076_09520</name>
</gene>
<evidence type="ECO:0000259" key="3">
    <source>
        <dbReference type="Pfam" id="PF03358"/>
    </source>
</evidence>
<accession>A0A9R1CVC4</accession>